<feature type="domain" description="Luciferase-like" evidence="2">
    <location>
        <begin position="14"/>
        <end position="306"/>
    </location>
</feature>
<dbReference type="Proteomes" id="UP000246722">
    <property type="component" value="Unassembled WGS sequence"/>
</dbReference>
<dbReference type="InterPro" id="IPR050564">
    <property type="entry name" value="F420-G6PD/mer"/>
</dbReference>
<dbReference type="SUPFAM" id="SSF51679">
    <property type="entry name" value="Bacterial luciferase-like"/>
    <property type="match status" value="1"/>
</dbReference>
<dbReference type="EMBL" id="QHLY01000005">
    <property type="protein sequence ID" value="PXA72101.1"/>
    <property type="molecule type" value="Genomic_DNA"/>
</dbReference>
<accession>A0A317ZZM7</accession>
<evidence type="ECO:0000256" key="1">
    <source>
        <dbReference type="ARBA" id="ARBA00023002"/>
    </source>
</evidence>
<dbReference type="GO" id="GO:0016705">
    <property type="term" value="F:oxidoreductase activity, acting on paired donors, with incorporation or reduction of molecular oxygen"/>
    <property type="evidence" value="ECO:0007669"/>
    <property type="project" value="InterPro"/>
</dbReference>
<dbReference type="PANTHER" id="PTHR43244">
    <property type="match status" value="1"/>
</dbReference>
<dbReference type="Pfam" id="PF00296">
    <property type="entry name" value="Bac_luciferase"/>
    <property type="match status" value="1"/>
</dbReference>
<dbReference type="Gene3D" id="3.20.20.30">
    <property type="entry name" value="Luciferase-like domain"/>
    <property type="match status" value="1"/>
</dbReference>
<evidence type="ECO:0000313" key="3">
    <source>
        <dbReference type="EMBL" id="PXA72101.1"/>
    </source>
</evidence>
<comment type="caution">
    <text evidence="3">The sequence shown here is derived from an EMBL/GenBank/DDBJ whole genome shotgun (WGS) entry which is preliminary data.</text>
</comment>
<dbReference type="AlphaFoldDB" id="A0A317ZZM7"/>
<proteinExistence type="predicted"/>
<dbReference type="PANTHER" id="PTHR43244:SF1">
    <property type="entry name" value="5,10-METHYLENETETRAHYDROMETHANOPTERIN REDUCTASE"/>
    <property type="match status" value="1"/>
</dbReference>
<dbReference type="OrthoDB" id="3284378at2"/>
<keyword evidence="1" id="KW-0560">Oxidoreductase</keyword>
<keyword evidence="4" id="KW-1185">Reference proteome</keyword>
<evidence type="ECO:0000313" key="4">
    <source>
        <dbReference type="Proteomes" id="UP000246722"/>
    </source>
</evidence>
<sequence length="336" mass="36178">MTDLKIGLSLGSVGGDFRTMIDLARQAEEHGFDLVTGGDSGSESFALMGALAVSTERVQLITSIAGWTRTPATMAHAAATVANLSGGRFSLGIGPTPKAWVTGWHGLEFDPVIPRMREYLTAVRACLDASADAPTDVDGEFFPSHGFANWDIELAEPVPLVLGVSQRHMTELSGELCDGVMLNSIHPIEWIEKNATDYLAAGRARGPLAGQPIDRGIGRFVGIHEDRATAYDLCRAQLAFYFAIPYFRTLIEPFGFEAELAAGEKALREGDKAAQIAAVSDRMVDEIALAGSPDEVLEKLGRYEGLVDWVSFGGGFNLDPDAANANYRRLIEVFGR</sequence>
<evidence type="ECO:0000259" key="2">
    <source>
        <dbReference type="Pfam" id="PF00296"/>
    </source>
</evidence>
<protein>
    <recommendedName>
        <fullName evidence="2">Luciferase-like domain-containing protein</fullName>
    </recommendedName>
</protein>
<reference evidence="3 4" key="1">
    <citation type="submission" date="2018-05" db="EMBL/GenBank/DDBJ databases">
        <title>Genetic diversity of glacier-inhabiting Cryobacterium bacteria in China and description of Cryobacterium mengkeensis sp. nov. and Arthrobacter glacialis sp. nov.</title>
        <authorList>
            <person name="Liu Q."/>
            <person name="Xin Y.-H."/>
        </authorList>
    </citation>
    <scope>NUCLEOTIDE SEQUENCE [LARGE SCALE GENOMIC DNA]</scope>
    <source>
        <strain evidence="3 4">SK-1</strain>
    </source>
</reference>
<dbReference type="RefSeq" id="WP_110125626.1">
    <property type="nucleotide sequence ID" value="NZ_QHLY01000005.1"/>
</dbReference>
<dbReference type="CDD" id="cd01097">
    <property type="entry name" value="Tetrahydromethanopterin_reductase"/>
    <property type="match status" value="1"/>
</dbReference>
<organism evidence="3 4">
    <name type="scientific">Cryobacterium arcticum</name>
    <dbReference type="NCBI Taxonomy" id="670052"/>
    <lineage>
        <taxon>Bacteria</taxon>
        <taxon>Bacillati</taxon>
        <taxon>Actinomycetota</taxon>
        <taxon>Actinomycetes</taxon>
        <taxon>Micrococcales</taxon>
        <taxon>Microbacteriaceae</taxon>
        <taxon>Cryobacterium</taxon>
    </lineage>
</organism>
<gene>
    <name evidence="3" type="ORF">CTB96_04170</name>
</gene>
<dbReference type="InterPro" id="IPR011251">
    <property type="entry name" value="Luciferase-like_dom"/>
</dbReference>
<dbReference type="InterPro" id="IPR036661">
    <property type="entry name" value="Luciferase-like_sf"/>
</dbReference>
<name>A0A317ZZM7_9MICO</name>